<dbReference type="Gene3D" id="3.40.1030.10">
    <property type="entry name" value="Nucleoside phosphorylase/phosphoribosyltransferase catalytic domain"/>
    <property type="match status" value="1"/>
</dbReference>
<keyword evidence="3" id="KW-0479">Metal-binding</keyword>
<gene>
    <name evidence="3" type="primary">trpD</name>
    <name evidence="6" type="ORF">AQPE_1425</name>
</gene>
<evidence type="ECO:0000313" key="6">
    <source>
        <dbReference type="EMBL" id="BBE17276.1"/>
    </source>
</evidence>
<dbReference type="GO" id="GO:0000162">
    <property type="term" value="P:L-tryptophan biosynthetic process"/>
    <property type="evidence" value="ECO:0007669"/>
    <property type="project" value="UniProtKB-UniRule"/>
</dbReference>
<evidence type="ECO:0000259" key="5">
    <source>
        <dbReference type="Pfam" id="PF02885"/>
    </source>
</evidence>
<evidence type="ECO:0000256" key="2">
    <source>
        <dbReference type="ARBA" id="ARBA00022679"/>
    </source>
</evidence>
<dbReference type="PANTHER" id="PTHR43285">
    <property type="entry name" value="ANTHRANILATE PHOSPHORIBOSYLTRANSFERASE"/>
    <property type="match status" value="1"/>
</dbReference>
<feature type="binding site" evidence="3">
    <location>
        <position position="223"/>
    </location>
    <ligand>
        <name>Mg(2+)</name>
        <dbReference type="ChEBI" id="CHEBI:18420"/>
        <label>2</label>
    </ligand>
</feature>
<keyword evidence="2 3" id="KW-0808">Transferase</keyword>
<feature type="binding site" evidence="3">
    <location>
        <position position="165"/>
    </location>
    <ligand>
        <name>anthranilate</name>
        <dbReference type="ChEBI" id="CHEBI:16567"/>
        <label>2</label>
    </ligand>
</feature>
<feature type="binding site" evidence="3">
    <location>
        <position position="224"/>
    </location>
    <ligand>
        <name>Mg(2+)</name>
        <dbReference type="ChEBI" id="CHEBI:18420"/>
        <label>1</label>
    </ligand>
</feature>
<protein>
    <recommendedName>
        <fullName evidence="3">Anthranilate phosphoribosyltransferase</fullName>
        <ecNumber evidence="3">2.4.2.18</ecNumber>
    </recommendedName>
</protein>
<keyword evidence="3" id="KW-0822">Tryptophan biosynthesis</keyword>
<comment type="catalytic activity">
    <reaction evidence="3">
        <text>N-(5-phospho-beta-D-ribosyl)anthranilate + diphosphate = 5-phospho-alpha-D-ribose 1-diphosphate + anthranilate</text>
        <dbReference type="Rhea" id="RHEA:11768"/>
        <dbReference type="ChEBI" id="CHEBI:16567"/>
        <dbReference type="ChEBI" id="CHEBI:18277"/>
        <dbReference type="ChEBI" id="CHEBI:33019"/>
        <dbReference type="ChEBI" id="CHEBI:58017"/>
        <dbReference type="EC" id="2.4.2.18"/>
    </reaction>
</comment>
<dbReference type="InterPro" id="IPR036320">
    <property type="entry name" value="Glycosyl_Trfase_fam3_N_dom_sf"/>
</dbReference>
<comment type="similarity">
    <text evidence="3">Belongs to the anthranilate phosphoribosyltransferase family.</text>
</comment>
<dbReference type="UniPathway" id="UPA00035">
    <property type="reaction ID" value="UER00041"/>
</dbReference>
<feature type="binding site" evidence="3">
    <location>
        <position position="79"/>
    </location>
    <ligand>
        <name>5-phospho-alpha-D-ribose 1-diphosphate</name>
        <dbReference type="ChEBI" id="CHEBI:58017"/>
    </ligand>
</feature>
<name>A0A5K7S6W1_9BACT</name>
<organism evidence="6 7">
    <name type="scientific">Aquipluma nitroreducens</name>
    <dbReference type="NCBI Taxonomy" id="2010828"/>
    <lineage>
        <taxon>Bacteria</taxon>
        <taxon>Pseudomonadati</taxon>
        <taxon>Bacteroidota</taxon>
        <taxon>Bacteroidia</taxon>
        <taxon>Marinilabiliales</taxon>
        <taxon>Prolixibacteraceae</taxon>
        <taxon>Aquipluma</taxon>
    </lineage>
</organism>
<comment type="function">
    <text evidence="3">Catalyzes the transfer of the phosphoribosyl group of 5-phosphorylribose-1-pyrophosphate (PRPP) to anthranilate to yield N-(5'-phosphoribosyl)-anthranilate (PRA).</text>
</comment>
<dbReference type="InterPro" id="IPR005940">
    <property type="entry name" value="Anthranilate_Pribosyl_Tfrase"/>
</dbReference>
<feature type="binding site" evidence="3">
    <location>
        <begin position="82"/>
        <end position="83"/>
    </location>
    <ligand>
        <name>5-phospho-alpha-D-ribose 1-diphosphate</name>
        <dbReference type="ChEBI" id="CHEBI:58017"/>
    </ligand>
</feature>
<comment type="pathway">
    <text evidence="3">Amino-acid biosynthesis; L-tryptophan biosynthesis; L-tryptophan from chorismate: step 2/5.</text>
</comment>
<feature type="binding site" evidence="3">
    <location>
        <position position="79"/>
    </location>
    <ligand>
        <name>anthranilate</name>
        <dbReference type="ChEBI" id="CHEBI:16567"/>
        <label>1</label>
    </ligand>
</feature>
<dbReference type="GO" id="GO:0004048">
    <property type="term" value="F:anthranilate phosphoribosyltransferase activity"/>
    <property type="evidence" value="ECO:0007669"/>
    <property type="project" value="UniProtKB-UniRule"/>
</dbReference>
<proteinExistence type="inferred from homology"/>
<feature type="binding site" evidence="3">
    <location>
        <begin position="89"/>
        <end position="92"/>
    </location>
    <ligand>
        <name>5-phospho-alpha-D-ribose 1-diphosphate</name>
        <dbReference type="ChEBI" id="CHEBI:58017"/>
    </ligand>
</feature>
<dbReference type="SUPFAM" id="SSF47648">
    <property type="entry name" value="Nucleoside phosphorylase/phosphoribosyltransferase N-terminal domain"/>
    <property type="match status" value="1"/>
</dbReference>
<sequence length="331" mass="36208">MKDTLNYLFTGSRLTKAEAHQMLVRIAEGQFSDSEIASFLTVFRMRQITGEELAGFRQALLELCVAIDLSEYNTIDVVGTGGDGKDTFNISTLSTFLLAGAGYKVAKHGNYGSSSVSGSSNMFEYFGYQFNNKQDKLKREVEDAGICFLHAPLFHPAMKSVGSVRKALKVKTLFNMMGPIINPSFPKNQLVGVYDLDVMDLYHQVFRESGQNYIIVNSLDGYDEISLTGDARFVSNLTEDNLSPADFGFAPVPPEELYGGETVEAAAKIFKNVLEGAGTEAQQNVVISNTALGIQCIHPEKSLADCVAEASESLKSKRALGAFRKLMELNV</sequence>
<keyword evidence="3" id="KW-0028">Amino-acid biosynthesis</keyword>
<evidence type="ECO:0000256" key="1">
    <source>
        <dbReference type="ARBA" id="ARBA00022676"/>
    </source>
</evidence>
<accession>A0A5K7S6W1</accession>
<keyword evidence="3" id="KW-0460">Magnesium</keyword>
<evidence type="ECO:0000256" key="3">
    <source>
        <dbReference type="HAMAP-Rule" id="MF_00211"/>
    </source>
</evidence>
<dbReference type="SUPFAM" id="SSF52418">
    <property type="entry name" value="Nucleoside phosphorylase/phosphoribosyltransferase catalytic domain"/>
    <property type="match status" value="1"/>
</dbReference>
<evidence type="ECO:0000259" key="4">
    <source>
        <dbReference type="Pfam" id="PF00591"/>
    </source>
</evidence>
<dbReference type="EMBL" id="AP018694">
    <property type="protein sequence ID" value="BBE17276.1"/>
    <property type="molecule type" value="Genomic_DNA"/>
</dbReference>
<keyword evidence="3" id="KW-0057">Aromatic amino acid biosynthesis</keyword>
<comment type="caution">
    <text evidence="3">Lacks conserved residue(s) required for the propagation of feature annotation.</text>
</comment>
<dbReference type="InterPro" id="IPR035902">
    <property type="entry name" value="Nuc_phospho_transferase"/>
</dbReference>
<reference evidence="6" key="1">
    <citation type="journal article" date="2020" name="Int. J. Syst. Evol. Microbiol.">
        <title>Aquipluma nitroreducens gen. nov. sp. nov., a novel facultatively anaerobic bacterium isolated from a freshwater lake.</title>
        <authorList>
            <person name="Watanabe M."/>
            <person name="Kojima H."/>
            <person name="Fukui M."/>
        </authorList>
    </citation>
    <scope>NUCLEOTIDE SEQUENCE</scope>
    <source>
        <strain evidence="6">MeG22</strain>
    </source>
</reference>
<keyword evidence="7" id="KW-1185">Reference proteome</keyword>
<dbReference type="InterPro" id="IPR000312">
    <property type="entry name" value="Glycosyl_Trfase_fam3"/>
</dbReference>
<feature type="domain" description="Glycosyl transferase family 3 N-terminal" evidence="5">
    <location>
        <begin position="2"/>
        <end position="63"/>
    </location>
</feature>
<feature type="binding site" evidence="3">
    <location>
        <position position="87"/>
    </location>
    <ligand>
        <name>5-phospho-alpha-D-ribose 1-diphosphate</name>
        <dbReference type="ChEBI" id="CHEBI:58017"/>
    </ligand>
</feature>
<comment type="subunit">
    <text evidence="3">Homodimer.</text>
</comment>
<feature type="binding site" evidence="3">
    <location>
        <position position="91"/>
    </location>
    <ligand>
        <name>Mg(2+)</name>
        <dbReference type="ChEBI" id="CHEBI:18420"/>
        <label>1</label>
    </ligand>
</feature>
<dbReference type="PANTHER" id="PTHR43285:SF2">
    <property type="entry name" value="ANTHRANILATE PHOSPHORIBOSYLTRANSFERASE"/>
    <property type="match status" value="1"/>
</dbReference>
<dbReference type="GO" id="GO:0000287">
    <property type="term" value="F:magnesium ion binding"/>
    <property type="evidence" value="ECO:0007669"/>
    <property type="project" value="UniProtKB-UniRule"/>
</dbReference>
<dbReference type="NCBIfam" id="TIGR01245">
    <property type="entry name" value="trpD"/>
    <property type="match status" value="1"/>
</dbReference>
<comment type="cofactor">
    <cofactor evidence="3">
        <name>Mg(2+)</name>
        <dbReference type="ChEBI" id="CHEBI:18420"/>
    </cofactor>
    <text evidence="3">Binds 2 magnesium ions per monomer.</text>
</comment>
<dbReference type="Gene3D" id="1.20.970.10">
    <property type="entry name" value="Transferase, Pyrimidine Nucleoside Phosphorylase, Chain C"/>
    <property type="match status" value="1"/>
</dbReference>
<evidence type="ECO:0000313" key="7">
    <source>
        <dbReference type="Proteomes" id="UP001193389"/>
    </source>
</evidence>
<dbReference type="InterPro" id="IPR017459">
    <property type="entry name" value="Glycosyl_Trfase_fam3_N_dom"/>
</dbReference>
<dbReference type="KEGG" id="anf:AQPE_1425"/>
<feature type="binding site" evidence="3">
    <location>
        <position position="110"/>
    </location>
    <ligand>
        <name>anthranilate</name>
        <dbReference type="ChEBI" id="CHEBI:16567"/>
        <label>1</label>
    </ligand>
</feature>
<dbReference type="RefSeq" id="WP_318350290.1">
    <property type="nucleotide sequence ID" value="NZ_AP018694.1"/>
</dbReference>
<feature type="domain" description="Glycosyl transferase family 3" evidence="4">
    <location>
        <begin position="72"/>
        <end position="319"/>
    </location>
</feature>
<dbReference type="GO" id="GO:0005829">
    <property type="term" value="C:cytosol"/>
    <property type="evidence" value="ECO:0007669"/>
    <property type="project" value="TreeGrafter"/>
</dbReference>
<dbReference type="Proteomes" id="UP001193389">
    <property type="component" value="Chromosome"/>
</dbReference>
<dbReference type="EC" id="2.4.2.18" evidence="3"/>
<keyword evidence="1 3" id="KW-0328">Glycosyltransferase</keyword>
<feature type="binding site" evidence="3">
    <location>
        <position position="224"/>
    </location>
    <ligand>
        <name>Mg(2+)</name>
        <dbReference type="ChEBI" id="CHEBI:18420"/>
        <label>2</label>
    </ligand>
</feature>
<feature type="binding site" evidence="3">
    <location>
        <begin position="107"/>
        <end position="115"/>
    </location>
    <ligand>
        <name>5-phospho-alpha-D-ribose 1-diphosphate</name>
        <dbReference type="ChEBI" id="CHEBI:58017"/>
    </ligand>
</feature>
<dbReference type="AlphaFoldDB" id="A0A5K7S6W1"/>
<dbReference type="Pfam" id="PF00591">
    <property type="entry name" value="Glycos_transf_3"/>
    <property type="match status" value="1"/>
</dbReference>
<dbReference type="HAMAP" id="MF_00211">
    <property type="entry name" value="TrpD"/>
    <property type="match status" value="1"/>
</dbReference>
<feature type="binding site" evidence="3">
    <location>
        <position position="119"/>
    </location>
    <ligand>
        <name>5-phospho-alpha-D-ribose 1-diphosphate</name>
        <dbReference type="ChEBI" id="CHEBI:58017"/>
    </ligand>
</feature>
<dbReference type="Pfam" id="PF02885">
    <property type="entry name" value="Glycos_trans_3N"/>
    <property type="match status" value="1"/>
</dbReference>